<keyword evidence="2" id="KW-1185">Reference proteome</keyword>
<gene>
    <name evidence="1" type="ordered locus">Tpen_0783</name>
</gene>
<dbReference type="InterPro" id="IPR050407">
    <property type="entry name" value="Geranylgeranyl_reductase"/>
</dbReference>
<dbReference type="InterPro" id="IPR036188">
    <property type="entry name" value="FAD/NAD-bd_sf"/>
</dbReference>
<dbReference type="OrthoDB" id="46008at2157"/>
<keyword evidence="1" id="KW-0560">Oxidoreductase</keyword>
<dbReference type="SUPFAM" id="SSF51905">
    <property type="entry name" value="FAD/NAD(P)-binding domain"/>
    <property type="match status" value="1"/>
</dbReference>
<dbReference type="PRINTS" id="PR00420">
    <property type="entry name" value="RNGMNOXGNASE"/>
</dbReference>
<dbReference type="EnsemblBacteria" id="ABL78185">
    <property type="protein sequence ID" value="ABL78185"/>
    <property type="gene ID" value="Tpen_0783"/>
</dbReference>
<dbReference type="GO" id="GO:0004497">
    <property type="term" value="F:monooxygenase activity"/>
    <property type="evidence" value="ECO:0007669"/>
    <property type="project" value="UniProtKB-KW"/>
</dbReference>
<dbReference type="GeneID" id="4601131"/>
<dbReference type="EMBL" id="CP000505">
    <property type="protein sequence ID" value="ABL78185.1"/>
    <property type="molecule type" value="Genomic_DNA"/>
</dbReference>
<dbReference type="HOGENOM" id="CLU_024648_0_1_2"/>
<dbReference type="STRING" id="368408.Tpen_0783"/>
<organism evidence="1 2">
    <name type="scientific">Thermofilum pendens (strain DSM 2475 / Hrk 5)</name>
    <dbReference type="NCBI Taxonomy" id="368408"/>
    <lineage>
        <taxon>Archaea</taxon>
        <taxon>Thermoproteota</taxon>
        <taxon>Thermoprotei</taxon>
        <taxon>Thermofilales</taxon>
        <taxon>Thermofilaceae</taxon>
        <taxon>Thermofilum</taxon>
    </lineage>
</organism>
<evidence type="ECO:0000313" key="2">
    <source>
        <dbReference type="Proteomes" id="UP000000641"/>
    </source>
</evidence>
<dbReference type="KEGG" id="tpe:Tpen_0783"/>
<keyword evidence="1" id="KW-0503">Monooxygenase</keyword>
<dbReference type="PANTHER" id="PTHR42685:SF21">
    <property type="entry name" value="DEHYDROGENASE (FLAVOPROTEIN)-LIKE PROTEIN"/>
    <property type="match status" value="1"/>
</dbReference>
<sequence>MDVLVLGGGPAGLQLARFLKGYGDGDVYVYEEHERVGLPQHCTGLVSIEGLRKWIGVGERGLVLNRFRGARFVSPSGKVFLARRGSEVAAIIERKLLEEKLYEEAVSAGARVLLGARQTLGGFALSVRKRGAIGVIAGGTGFLSVLHGEKREFLLPALQLDVRVEDEVGDTDHLYVFLGEKFSRGLFAWAIPLEDGTYRVGLASRGNVLLRLKYLMLALSRVGVKVVKRLRVFGGAVYTGGMVDVYAGDRLFLLGDSAGQTKPTTGGGLVYLSIAARALSDAILSDRPEAYGEAVKRALGREMHVQLLVRKALNSLSDAELDELFQALKEVGGEEIVASEGSMDVQSAVALKLSAKLFLSRPTLLASAALKSLAF</sequence>
<dbReference type="PANTHER" id="PTHR42685">
    <property type="entry name" value="GERANYLGERANYL DIPHOSPHATE REDUCTASE"/>
    <property type="match status" value="1"/>
</dbReference>
<dbReference type="Gene3D" id="3.50.50.60">
    <property type="entry name" value="FAD/NAD(P)-binding domain"/>
    <property type="match status" value="1"/>
</dbReference>
<dbReference type="RefSeq" id="WP_011752450.1">
    <property type="nucleotide sequence ID" value="NC_008698.1"/>
</dbReference>
<evidence type="ECO:0000313" key="1">
    <source>
        <dbReference type="EMBL" id="ABL78185.1"/>
    </source>
</evidence>
<dbReference type="eggNOG" id="arCOG00570">
    <property type="taxonomic scope" value="Archaea"/>
</dbReference>
<proteinExistence type="predicted"/>
<name>A1RYA5_THEPD</name>
<reference evidence="2" key="1">
    <citation type="journal article" date="2008" name="J. Bacteriol.">
        <title>Genome sequence of Thermofilum pendens reveals an exceptional loss of biosynthetic pathways without genome reduction.</title>
        <authorList>
            <person name="Anderson I."/>
            <person name="Rodriguez J."/>
            <person name="Susanti D."/>
            <person name="Porat I."/>
            <person name="Reich C."/>
            <person name="Ulrich L.E."/>
            <person name="Elkins J.G."/>
            <person name="Mavromatis K."/>
            <person name="Lykidis A."/>
            <person name="Kim E."/>
            <person name="Thompson L.S."/>
            <person name="Nolan M."/>
            <person name="Land M."/>
            <person name="Copeland A."/>
            <person name="Lapidus A."/>
            <person name="Lucas S."/>
            <person name="Detter C."/>
            <person name="Zhulin I.B."/>
            <person name="Olsen G.J."/>
            <person name="Whitman W."/>
            <person name="Mukhopadhyay B."/>
            <person name="Bristow J."/>
            <person name="Kyrpides N."/>
        </authorList>
    </citation>
    <scope>NUCLEOTIDE SEQUENCE [LARGE SCALE GENOMIC DNA]</scope>
    <source>
        <strain evidence="2">DSM 2475 / Hrk 5</strain>
    </source>
</reference>
<dbReference type="AlphaFoldDB" id="A1RYA5"/>
<dbReference type="Proteomes" id="UP000000641">
    <property type="component" value="Chromosome"/>
</dbReference>
<protein>
    <submittedName>
        <fullName evidence="1">Monooxygenase, FAD-binding</fullName>
    </submittedName>
</protein>
<accession>A1RYA5</accession>